<evidence type="ECO:0000313" key="1">
    <source>
        <dbReference type="EMBL" id="OAG03670.1"/>
    </source>
</evidence>
<sequence length="417" mass="45741">MAHPSLSGLPLEIRERIYESLLTNTPSSTAGPSSVPASPLCTLLTLNRQIHAEIIAFLKSQLLVLLKTNDPEFISKTLTTQWGPSTMTFVSQLRSSDFSVQKDAANAPIAMELDFHMFMSDKEATSTAAFLVPASSLKMMVDAQGSPSFYIWTMQAELAVNMVDTFSHTQDEAEEKLLRNPYTTGFLRPSFVGVSTTGVAPRTATLLRKKLKGKYEASGHLSKLQSLLNCAADRAENGWEAAARKLGMARRYAEMVWENHEECMAAGTPFDGILQLWLMHSSVCAGTVQVLLNIATGAPMGTVPTGNKQEDNAVFVEARKAAEEAIRFLTARPEWGRPRTAELPRALLLVRKSKAKLSFRTHAACKGMGDVDAAVGYLREALKYEPETSDMLLRRIEGLKEEGARDAEDAQGVLKWG</sequence>
<accession>A0A177CAC2</accession>
<evidence type="ECO:0000313" key="2">
    <source>
        <dbReference type="Proteomes" id="UP000077069"/>
    </source>
</evidence>
<name>A0A177CAC2_9PLEO</name>
<dbReference type="AlphaFoldDB" id="A0A177CAC2"/>
<dbReference type="InParanoid" id="A0A177CAC2"/>
<gene>
    <name evidence="1" type="ORF">CC84DRAFT_862627</name>
</gene>
<dbReference type="EMBL" id="KV441554">
    <property type="protein sequence ID" value="OAG03670.1"/>
    <property type="molecule type" value="Genomic_DNA"/>
</dbReference>
<dbReference type="Proteomes" id="UP000077069">
    <property type="component" value="Unassembled WGS sequence"/>
</dbReference>
<dbReference type="OrthoDB" id="2951834at2759"/>
<reference evidence="1 2" key="1">
    <citation type="submission" date="2016-05" db="EMBL/GenBank/DDBJ databases">
        <title>Comparative analysis of secretome profiles of manganese(II)-oxidizing ascomycete fungi.</title>
        <authorList>
            <consortium name="DOE Joint Genome Institute"/>
            <person name="Zeiner C.A."/>
            <person name="Purvine S.O."/>
            <person name="Zink E.M."/>
            <person name="Wu S."/>
            <person name="Pasa-Tolic L."/>
            <person name="Chaput D.L."/>
            <person name="Haridas S."/>
            <person name="Grigoriev I.V."/>
            <person name="Santelli C.M."/>
            <person name="Hansel C.M."/>
        </authorList>
    </citation>
    <scope>NUCLEOTIDE SEQUENCE [LARGE SCALE GENOMIC DNA]</scope>
    <source>
        <strain evidence="1 2">AP3s5-JAC2a</strain>
    </source>
</reference>
<keyword evidence="2" id="KW-1185">Reference proteome</keyword>
<proteinExistence type="predicted"/>
<dbReference type="RefSeq" id="XP_018034035.1">
    <property type="nucleotide sequence ID" value="XM_018187680.1"/>
</dbReference>
<organism evidence="1 2">
    <name type="scientific">Paraphaeosphaeria sporulosa</name>
    <dbReference type="NCBI Taxonomy" id="1460663"/>
    <lineage>
        <taxon>Eukaryota</taxon>
        <taxon>Fungi</taxon>
        <taxon>Dikarya</taxon>
        <taxon>Ascomycota</taxon>
        <taxon>Pezizomycotina</taxon>
        <taxon>Dothideomycetes</taxon>
        <taxon>Pleosporomycetidae</taxon>
        <taxon>Pleosporales</taxon>
        <taxon>Massarineae</taxon>
        <taxon>Didymosphaeriaceae</taxon>
        <taxon>Paraphaeosphaeria</taxon>
    </lineage>
</organism>
<protein>
    <submittedName>
        <fullName evidence="1">Uncharacterized protein</fullName>
    </submittedName>
</protein>
<dbReference type="GeneID" id="28771166"/>